<dbReference type="PANTHER" id="PTHR12860">
    <property type="entry name" value="SIGNAL RECOGNITION PARTICLE 68 KDA PROTEIN"/>
    <property type="match status" value="1"/>
</dbReference>
<dbReference type="InterPro" id="IPR026258">
    <property type="entry name" value="SRP68"/>
</dbReference>
<evidence type="ECO:0000256" key="4">
    <source>
        <dbReference type="ARBA" id="ARBA00022490"/>
    </source>
</evidence>
<evidence type="ECO:0000256" key="10">
    <source>
        <dbReference type="SAM" id="MobiDB-lite"/>
    </source>
</evidence>
<evidence type="ECO:0000256" key="1">
    <source>
        <dbReference type="ARBA" id="ARBA00004496"/>
    </source>
</evidence>
<sequence>MHLSLLSLRLSHGLSFSSHSSYRSYLSRRLRRLRRRHALTNRAPGARDRGYARADPAAADPEGRLQVLLAEAERAWAAAGEIRAGAGAGPGEARRKALLGRVRKAAKHAAEVAALAKELGDAKLESEGKAYSLSFSAALLLEQGDFAGALPAYESASSLLLSLAASPSVPAPEREAAATFRAELEPQARFC</sequence>
<dbReference type="EMBL" id="BRYB01000621">
    <property type="protein sequence ID" value="GMI34119.1"/>
    <property type="molecule type" value="Genomic_DNA"/>
</dbReference>
<feature type="region of interest" description="Disordered" evidence="10">
    <location>
        <begin position="38"/>
        <end position="58"/>
    </location>
</feature>
<dbReference type="Proteomes" id="UP001165060">
    <property type="component" value="Unassembled WGS sequence"/>
</dbReference>
<evidence type="ECO:0000256" key="6">
    <source>
        <dbReference type="ARBA" id="ARBA00023135"/>
    </source>
</evidence>
<proteinExistence type="inferred from homology"/>
<protein>
    <recommendedName>
        <fullName evidence="9">Signal recognition particle subunit SRP68</fullName>
    </recommendedName>
</protein>
<evidence type="ECO:0000256" key="5">
    <source>
        <dbReference type="ARBA" id="ARBA00022884"/>
    </source>
</evidence>
<evidence type="ECO:0000256" key="8">
    <source>
        <dbReference type="ARBA" id="ARBA00023274"/>
    </source>
</evidence>
<evidence type="ECO:0000313" key="11">
    <source>
        <dbReference type="EMBL" id="GMI34119.1"/>
    </source>
</evidence>
<keyword evidence="12" id="KW-1185">Reference proteome</keyword>
<feature type="non-terminal residue" evidence="11">
    <location>
        <position position="191"/>
    </location>
</feature>
<evidence type="ECO:0000256" key="9">
    <source>
        <dbReference type="ARBA" id="ARBA00029498"/>
    </source>
</evidence>
<organism evidence="11 12">
    <name type="scientific">Tetraparma gracilis</name>
    <dbReference type="NCBI Taxonomy" id="2962635"/>
    <lineage>
        <taxon>Eukaryota</taxon>
        <taxon>Sar</taxon>
        <taxon>Stramenopiles</taxon>
        <taxon>Ochrophyta</taxon>
        <taxon>Bolidophyceae</taxon>
        <taxon>Parmales</taxon>
        <taxon>Triparmaceae</taxon>
        <taxon>Tetraparma</taxon>
    </lineage>
</organism>
<evidence type="ECO:0000256" key="3">
    <source>
        <dbReference type="ARBA" id="ARBA00009352"/>
    </source>
</evidence>
<dbReference type="Gene3D" id="1.10.3450.40">
    <property type="entry name" value="Signal recognition particle, SRP68 subunit, RNA-binding domain"/>
    <property type="match status" value="1"/>
</dbReference>
<accession>A0ABQ6MVB8</accession>
<comment type="subcellular location">
    <subcellularLocation>
        <location evidence="1">Cytoplasm</location>
    </subcellularLocation>
    <subcellularLocation>
        <location evidence="2">Nucleus</location>
        <location evidence="2">Nucleolus</location>
    </subcellularLocation>
</comment>
<comment type="similarity">
    <text evidence="3">Belongs to the SRP68 family.</text>
</comment>
<keyword evidence="6" id="KW-0733">Signal recognition particle</keyword>
<dbReference type="PANTHER" id="PTHR12860:SF0">
    <property type="entry name" value="SIGNAL RECOGNITION PARTICLE SUBUNIT SRP68"/>
    <property type="match status" value="1"/>
</dbReference>
<evidence type="ECO:0000313" key="12">
    <source>
        <dbReference type="Proteomes" id="UP001165060"/>
    </source>
</evidence>
<reference evidence="11 12" key="1">
    <citation type="journal article" date="2023" name="Commun. Biol.">
        <title>Genome analysis of Parmales, the sister group of diatoms, reveals the evolutionary specialization of diatoms from phago-mixotrophs to photoautotrophs.</title>
        <authorList>
            <person name="Ban H."/>
            <person name="Sato S."/>
            <person name="Yoshikawa S."/>
            <person name="Yamada K."/>
            <person name="Nakamura Y."/>
            <person name="Ichinomiya M."/>
            <person name="Sato N."/>
            <person name="Blanc-Mathieu R."/>
            <person name="Endo H."/>
            <person name="Kuwata A."/>
            <person name="Ogata H."/>
        </authorList>
    </citation>
    <scope>NUCLEOTIDE SEQUENCE [LARGE SCALE GENOMIC DNA]</scope>
</reference>
<evidence type="ECO:0000256" key="2">
    <source>
        <dbReference type="ARBA" id="ARBA00004604"/>
    </source>
</evidence>
<dbReference type="Pfam" id="PF16969">
    <property type="entry name" value="SRP68"/>
    <property type="match status" value="1"/>
</dbReference>
<keyword evidence="7" id="KW-0539">Nucleus</keyword>
<dbReference type="InterPro" id="IPR038253">
    <property type="entry name" value="SRP68_N_sf"/>
</dbReference>
<comment type="caution">
    <text evidence="11">The sequence shown here is derived from an EMBL/GenBank/DDBJ whole genome shotgun (WGS) entry which is preliminary data.</text>
</comment>
<evidence type="ECO:0000256" key="7">
    <source>
        <dbReference type="ARBA" id="ARBA00023242"/>
    </source>
</evidence>
<keyword evidence="5" id="KW-0694">RNA-binding</keyword>
<gene>
    <name evidence="11" type="ORF">TeGR_g8515</name>
</gene>
<name>A0ABQ6MVB8_9STRA</name>
<keyword evidence="8" id="KW-0687">Ribonucleoprotein</keyword>
<keyword evidence="4" id="KW-0963">Cytoplasm</keyword>